<evidence type="ECO:0000259" key="3">
    <source>
        <dbReference type="Pfam" id="PF20416"/>
    </source>
</evidence>
<dbReference type="Pfam" id="PF07539">
    <property type="entry name" value="UTP20_N"/>
    <property type="match status" value="1"/>
</dbReference>
<feature type="domain" description="U3 small nucleolar RNA-associated protein 20 N-terminal" evidence="2">
    <location>
        <begin position="392"/>
        <end position="1024"/>
    </location>
</feature>
<evidence type="ECO:0000256" key="1">
    <source>
        <dbReference type="SAM" id="MobiDB-lite"/>
    </source>
</evidence>
<feature type="region of interest" description="Disordered" evidence="1">
    <location>
        <begin position="346"/>
        <end position="385"/>
    </location>
</feature>
<dbReference type="InterPro" id="IPR052575">
    <property type="entry name" value="SSU_processome_comp_20"/>
</dbReference>
<dbReference type="InterPro" id="IPR011430">
    <property type="entry name" value="UTP20_N"/>
</dbReference>
<gene>
    <name evidence="5" type="primary">LOC106751325</name>
</gene>
<feature type="region of interest" description="Disordered" evidence="1">
    <location>
        <begin position="1198"/>
        <end position="1226"/>
    </location>
</feature>
<dbReference type="OrthoDB" id="360653at2759"/>
<dbReference type="InterPro" id="IPR016024">
    <property type="entry name" value="ARM-type_fold"/>
</dbReference>
<evidence type="ECO:0000259" key="2">
    <source>
        <dbReference type="Pfam" id="PF07539"/>
    </source>
</evidence>
<accession>A0A6P3YBF1</accession>
<dbReference type="SUPFAM" id="SSF48371">
    <property type="entry name" value="ARM repeat"/>
    <property type="match status" value="2"/>
</dbReference>
<feature type="domain" description="U3 small nucleolar RNA-associated protein 20" evidence="3">
    <location>
        <begin position="1305"/>
        <end position="1426"/>
    </location>
</feature>
<sequence>MLVELKTLSTDVISLDAMRTLIILPHLKPLREELKDALKTGLLSLYQRMLRHDSAEDTRNISEITFVFLLTLESMIHVSEPDDLHEFLLKSDVRIVDLVTRYYDNKFILNAIDLCLTYFAASRCHKYYINPASFDTLHNNTVKKMGSPYSNVRLIVAHLYSLFANVEELRCQRQDNGKSAAELVYLAECKPATIQTYRDKLLHLQALEFHGRALANLDPRYREFPLRCLIANLYVNFSLLWEPVSAIIAGYGNKECPQFWPTFLSEITSEDKPEVEWRSPYHCHVVSSLITSVEEHKDKPDFENHRILLWKCMARFSHYAESKNRDLTVLFIDFVNANFFRSNSDDGKSCDIGKRKESSDAMEVPRSAVESADEEEDARAAPTSKMSKNHRMKLLIAQMEIFGKVQNPRVLHRGAEMRQIYLDLLSSKNADVQRAALNCLFTYKYDYLLPYKESLYGLISEKNLRTELARFKLDAESNVIQEEHRQDLMPIVMRIVYAKMIMKTGMRSGGKAGGFARRKVILRFLGGTREDEMIEFVKMAFRPLRSYVPVETFDLGRHARKIVDAVDLGSIMPPKRMQSAVNLLAIMMEQFGGEMSAKLLPHLLGMLICILAEATGILRRSEEVYPGYLPAIKNVRTSCVGVLARFFAHFEDYEWKRHEIDAVFDVAVFPRLEKLPVESIHSPTTLLKLLMAWGENPRYYPLFVKHREDDKSVTPLHYVLQLLSNPRTHGSVVNAVLAIVEKMLTLQDYGEMRVDGPPFLPLTPVLTNLLEVDEKTLSNGVNYGSAILLPHVPRVLEFIRDRLKRSSKGVGRIELAILSRISEFVTDAGTCDTLLTLILPILTKKATRDSEEAVAELLTTVVNLVRIVDRPETHLRAIAPLMGLASGTSVRRLLVLLCNTVAERSAAERREALTRECGVLGALNASDHRWIDQPDFQKRLDAFGTITGLAEEGAISLEFGAAVIHNCFYFLRTESDLAMRDCSGQCLKLVATTLAREHRSDASNRRYLMDDTVLLLARKGIVSRNEAVRLQSIALVGHLALECADVHPVLRDLSLLANRADPEVDFFENMQHLQLHRKARALLKFCALAKTLEKPINPRTLVQFILPLGSSYLCNEAYAHKNSIVDAAIETVGTACRFLPWHHYEIVLKHYLGKLRSSVEFQKQIVRVIVAILDSFHYDLSKYKSSAEVAKAVPAERTADEGKVDGGNVNLEGTQEANESSEEELDEALNDENVESIEEVIEKGSEAKTESLLIIERQILLSQYGAKRVIFSISNGLLPQLHRSIVARTRREDTHKINRRKIASETEEDDLLRVPIALALVKLLQKMPEDLLDANLPGIFMKLCTFLKSRMESVRRATREILQKIMITLGPKYLHYLLKETNTLLTKGFQVHVLVYTVQSVLSALKPYFQKLDINHNLQSILSVSIATYTINSFKFIRSIFSFNKSSYRAG</sequence>
<dbReference type="PANTHER" id="PTHR17695:SF11">
    <property type="entry name" value="SMALL SUBUNIT PROCESSOME COMPONENT 20 HOMOLOG"/>
    <property type="match status" value="1"/>
</dbReference>
<dbReference type="GO" id="GO:0030686">
    <property type="term" value="C:90S preribosome"/>
    <property type="evidence" value="ECO:0007669"/>
    <property type="project" value="TreeGrafter"/>
</dbReference>
<name>A0A6P3YBF1_DINQU</name>
<dbReference type="GeneID" id="106751325"/>
<feature type="compositionally biased region" description="Basic and acidic residues" evidence="1">
    <location>
        <begin position="346"/>
        <end position="359"/>
    </location>
</feature>
<evidence type="ECO:0000313" key="5">
    <source>
        <dbReference type="RefSeq" id="XP_014487693.1"/>
    </source>
</evidence>
<dbReference type="Proteomes" id="UP000515204">
    <property type="component" value="Unplaced"/>
</dbReference>
<dbReference type="PANTHER" id="PTHR17695">
    <property type="entry name" value="SMALL SUBUNIT PROCESSOME COMPONENT 20 HOMOLOG"/>
    <property type="match status" value="1"/>
</dbReference>
<proteinExistence type="predicted"/>
<organism evidence="4 5">
    <name type="scientific">Dinoponera quadriceps</name>
    <name type="common">South American ant</name>
    <dbReference type="NCBI Taxonomy" id="609295"/>
    <lineage>
        <taxon>Eukaryota</taxon>
        <taxon>Metazoa</taxon>
        <taxon>Ecdysozoa</taxon>
        <taxon>Arthropoda</taxon>
        <taxon>Hexapoda</taxon>
        <taxon>Insecta</taxon>
        <taxon>Pterygota</taxon>
        <taxon>Neoptera</taxon>
        <taxon>Endopterygota</taxon>
        <taxon>Hymenoptera</taxon>
        <taxon>Apocrita</taxon>
        <taxon>Aculeata</taxon>
        <taxon>Formicoidea</taxon>
        <taxon>Formicidae</taxon>
        <taxon>Ponerinae</taxon>
        <taxon>Ponerini</taxon>
        <taxon>Dinoponera</taxon>
    </lineage>
</organism>
<dbReference type="GO" id="GO:0032040">
    <property type="term" value="C:small-subunit processome"/>
    <property type="evidence" value="ECO:0007669"/>
    <property type="project" value="TreeGrafter"/>
</dbReference>
<dbReference type="InterPro" id="IPR046523">
    <property type="entry name" value="UTP20_dom"/>
</dbReference>
<evidence type="ECO:0000313" key="4">
    <source>
        <dbReference type="Proteomes" id="UP000515204"/>
    </source>
</evidence>
<protein>
    <submittedName>
        <fullName evidence="5">Small subunit processome component 20 homolog</fullName>
    </submittedName>
</protein>
<keyword evidence="4" id="KW-1185">Reference proteome</keyword>
<dbReference type="RefSeq" id="XP_014487693.1">
    <property type="nucleotide sequence ID" value="XM_014632207.1"/>
</dbReference>
<reference evidence="5" key="1">
    <citation type="submission" date="2025-08" db="UniProtKB">
        <authorList>
            <consortium name="RefSeq"/>
        </authorList>
    </citation>
    <scope>IDENTIFICATION</scope>
</reference>
<dbReference type="Pfam" id="PF20416">
    <property type="entry name" value="UTP20"/>
    <property type="match status" value="1"/>
</dbReference>
<dbReference type="KEGG" id="dqu:106751325"/>